<feature type="compositionally biased region" description="Acidic residues" evidence="1">
    <location>
        <begin position="1"/>
        <end position="11"/>
    </location>
</feature>
<dbReference type="EMBL" id="PVMZ01000003">
    <property type="protein sequence ID" value="PRX23661.1"/>
    <property type="molecule type" value="Genomic_DNA"/>
</dbReference>
<dbReference type="AlphaFoldDB" id="A0A2T0KJF6"/>
<dbReference type="RefSeq" id="WP_106316827.1">
    <property type="nucleotide sequence ID" value="NZ_BOMO01000042.1"/>
</dbReference>
<comment type="caution">
    <text evidence="2">The sequence shown here is derived from an EMBL/GenBank/DDBJ whole genome shotgun (WGS) entry which is preliminary data.</text>
</comment>
<dbReference type="OrthoDB" id="3232265at2"/>
<evidence type="ECO:0000313" key="2">
    <source>
        <dbReference type="EMBL" id="PRX23661.1"/>
    </source>
</evidence>
<evidence type="ECO:0000256" key="1">
    <source>
        <dbReference type="SAM" id="MobiDB-lite"/>
    </source>
</evidence>
<feature type="compositionally biased region" description="Basic and acidic residues" evidence="1">
    <location>
        <begin position="32"/>
        <end position="45"/>
    </location>
</feature>
<reference evidence="2 3" key="1">
    <citation type="submission" date="2018-03" db="EMBL/GenBank/DDBJ databases">
        <title>Genomic Encyclopedia of Archaeal and Bacterial Type Strains, Phase II (KMG-II): from individual species to whole genera.</title>
        <authorList>
            <person name="Goeker M."/>
        </authorList>
    </citation>
    <scope>NUCLEOTIDE SEQUENCE [LARGE SCALE GENOMIC DNA]</scope>
    <source>
        <strain evidence="2 3">DSM 43146</strain>
    </source>
</reference>
<proteinExistence type="predicted"/>
<gene>
    <name evidence="2" type="ORF">CLV67_103410</name>
</gene>
<accession>A0A2T0KJF6</accession>
<evidence type="ECO:0008006" key="4">
    <source>
        <dbReference type="Google" id="ProtNLM"/>
    </source>
</evidence>
<feature type="region of interest" description="Disordered" evidence="1">
    <location>
        <begin position="1"/>
        <end position="45"/>
    </location>
</feature>
<organism evidence="2 3">
    <name type="scientific">Actinoplanes italicus</name>
    <dbReference type="NCBI Taxonomy" id="113567"/>
    <lineage>
        <taxon>Bacteria</taxon>
        <taxon>Bacillati</taxon>
        <taxon>Actinomycetota</taxon>
        <taxon>Actinomycetes</taxon>
        <taxon>Micromonosporales</taxon>
        <taxon>Micromonosporaceae</taxon>
        <taxon>Actinoplanes</taxon>
    </lineage>
</organism>
<evidence type="ECO:0000313" key="3">
    <source>
        <dbReference type="Proteomes" id="UP000239415"/>
    </source>
</evidence>
<keyword evidence="3" id="KW-1185">Reference proteome</keyword>
<feature type="compositionally biased region" description="Low complexity" evidence="1">
    <location>
        <begin position="12"/>
        <end position="21"/>
    </location>
</feature>
<name>A0A2T0KJF6_9ACTN</name>
<dbReference type="Proteomes" id="UP000239415">
    <property type="component" value="Unassembled WGS sequence"/>
</dbReference>
<sequence length="168" mass="17632">MADDTTLDDDTATGADQDSTAPAAEPADDLGDAGRRALTEERRARKVAERELANLRKAAMSDQERAVAEAKAAGLAEAARAAAPRLVRAEFRAAAAGQIDRQALDAYLEDVDLTKFVTDEGEPDLKAIEARIKRLGGGKPADFDGGARTPAASPTDMNSLIRRAAGLS</sequence>
<feature type="region of interest" description="Disordered" evidence="1">
    <location>
        <begin position="137"/>
        <end position="160"/>
    </location>
</feature>
<protein>
    <recommendedName>
        <fullName evidence="4">Scaffolding protein</fullName>
    </recommendedName>
</protein>